<evidence type="ECO:0000259" key="11">
    <source>
        <dbReference type="PROSITE" id="PS50192"/>
    </source>
</evidence>
<feature type="unsure residue" description="D or N" evidence="12">
    <location>
        <position position="149"/>
    </location>
</feature>
<dbReference type="GO" id="GO:0006906">
    <property type="term" value="P:vesicle fusion"/>
    <property type="evidence" value="ECO:0007669"/>
    <property type="project" value="TreeGrafter"/>
</dbReference>
<keyword evidence="2" id="KW-0813">Transport</keyword>
<dbReference type="FunFam" id="1.20.5.110:FF:000021">
    <property type="entry name" value="novel plant SNARE 11"/>
    <property type="match status" value="1"/>
</dbReference>
<keyword evidence="3 10" id="KW-0812">Transmembrane</keyword>
<dbReference type="EMBL" id="BFEA01000777">
    <property type="protein sequence ID" value="GBG89988.1"/>
    <property type="molecule type" value="Genomic_DNA"/>
</dbReference>
<dbReference type="InterPro" id="IPR007705">
    <property type="entry name" value="Vesicle_trsprt_v-SNARE_N"/>
</dbReference>
<comment type="subcellular location">
    <subcellularLocation>
        <location evidence="1">Membrane</location>
        <topology evidence="1">Single-pass type IV membrane protein</topology>
    </subcellularLocation>
</comment>
<sequence length="264" mass="29409">MAGIRMSEELEGIENQLKDLFKQLSSGFQKLEKLKDQGRQARQLEELTGKLRECKRLIKEFDREIKAQEASNPESLTRELNDTKQSMIKELNGYVSLKKTYASTLGGGRAGLGIDGGGDGEDGGEAFQRKAAMMSTEELKDHGRKVMDDTDQAIESAQKIVHQTVNIGAQVAITTKGQTEQMKRVINELDDIHFSIKRATKLVKEIGRQVATDRCIMAFLVLIVLGVIAIIVVKIVNPKNKQIRDIPGVTGNSSRRLLWDMILD</sequence>
<evidence type="ECO:0000256" key="2">
    <source>
        <dbReference type="ARBA" id="ARBA00022448"/>
    </source>
</evidence>
<dbReference type="GO" id="GO:0005794">
    <property type="term" value="C:Golgi apparatus"/>
    <property type="evidence" value="ECO:0007669"/>
    <property type="project" value="TreeGrafter"/>
</dbReference>
<dbReference type="AlphaFoldDB" id="A0A388M5X6"/>
<dbReference type="CDD" id="cd15861">
    <property type="entry name" value="SNARE_SNAP25N_23N_29N_SEC9N"/>
    <property type="match status" value="1"/>
</dbReference>
<evidence type="ECO:0000256" key="5">
    <source>
        <dbReference type="ARBA" id="ARBA00022989"/>
    </source>
</evidence>
<reference evidence="12 13" key="1">
    <citation type="journal article" date="2018" name="Cell">
        <title>The Chara Genome: Secondary Complexity and Implications for Plant Terrestrialization.</title>
        <authorList>
            <person name="Nishiyama T."/>
            <person name="Sakayama H."/>
            <person name="Vries J.D."/>
            <person name="Buschmann H."/>
            <person name="Saint-Marcoux D."/>
            <person name="Ullrich K.K."/>
            <person name="Haas F.B."/>
            <person name="Vanderstraeten L."/>
            <person name="Becker D."/>
            <person name="Lang D."/>
            <person name="Vosolsobe S."/>
            <person name="Rombauts S."/>
            <person name="Wilhelmsson P.K.I."/>
            <person name="Janitza P."/>
            <person name="Kern R."/>
            <person name="Heyl A."/>
            <person name="Rumpler F."/>
            <person name="Villalobos L.I.A.C."/>
            <person name="Clay J.M."/>
            <person name="Skokan R."/>
            <person name="Toyoda A."/>
            <person name="Suzuki Y."/>
            <person name="Kagoshima H."/>
            <person name="Schijlen E."/>
            <person name="Tajeshwar N."/>
            <person name="Catarino B."/>
            <person name="Hetherington A.J."/>
            <person name="Saltykova A."/>
            <person name="Bonnot C."/>
            <person name="Breuninger H."/>
            <person name="Symeonidi A."/>
            <person name="Radhakrishnan G.V."/>
            <person name="Van Nieuwerburgh F."/>
            <person name="Deforce D."/>
            <person name="Chang C."/>
            <person name="Karol K.G."/>
            <person name="Hedrich R."/>
            <person name="Ulvskov P."/>
            <person name="Glockner G."/>
            <person name="Delwiche C.F."/>
            <person name="Petrasek J."/>
            <person name="Van de Peer Y."/>
            <person name="Friml J."/>
            <person name="Beilby M."/>
            <person name="Dolan L."/>
            <person name="Kohara Y."/>
            <person name="Sugano S."/>
            <person name="Fujiyama A."/>
            <person name="Delaux P.-M."/>
            <person name="Quint M."/>
            <person name="TheiBen G."/>
            <person name="Hagemann M."/>
            <person name="Harholt J."/>
            <person name="Dunand C."/>
            <person name="Zachgo S."/>
            <person name="Langdale J."/>
            <person name="Maumus F."/>
            <person name="Straeten D.V.D."/>
            <person name="Gould S.B."/>
            <person name="Rensing S.A."/>
        </authorList>
    </citation>
    <scope>NUCLEOTIDE SEQUENCE [LARGE SCALE GENOMIC DNA]</scope>
    <source>
        <strain evidence="12 13">S276</strain>
    </source>
</reference>
<dbReference type="OrthoDB" id="19261at2759"/>
<feature type="coiled-coil region" evidence="9">
    <location>
        <begin position="44"/>
        <end position="71"/>
    </location>
</feature>
<evidence type="ECO:0000256" key="4">
    <source>
        <dbReference type="ARBA" id="ARBA00022927"/>
    </source>
</evidence>
<evidence type="ECO:0000313" key="12">
    <source>
        <dbReference type="EMBL" id="GBG89988.1"/>
    </source>
</evidence>
<dbReference type="Pfam" id="PF05008">
    <property type="entry name" value="V-SNARE"/>
    <property type="match status" value="1"/>
</dbReference>
<evidence type="ECO:0000256" key="7">
    <source>
        <dbReference type="ARBA" id="ARBA00023136"/>
    </source>
</evidence>
<dbReference type="Proteomes" id="UP000265515">
    <property type="component" value="Unassembled WGS sequence"/>
</dbReference>
<comment type="caution">
    <text evidence="12">The sequence shown here is derived from an EMBL/GenBank/DDBJ whole genome shotgun (WGS) entry which is preliminary data.</text>
</comment>
<dbReference type="Gene3D" id="1.20.5.110">
    <property type="match status" value="1"/>
</dbReference>
<keyword evidence="5 10" id="KW-1133">Transmembrane helix</keyword>
<dbReference type="GO" id="GO:0031201">
    <property type="term" value="C:SNARE complex"/>
    <property type="evidence" value="ECO:0007669"/>
    <property type="project" value="InterPro"/>
</dbReference>
<evidence type="ECO:0000256" key="6">
    <source>
        <dbReference type="ARBA" id="ARBA00023054"/>
    </source>
</evidence>
<evidence type="ECO:0000256" key="8">
    <source>
        <dbReference type="ARBA" id="ARBA00061068"/>
    </source>
</evidence>
<evidence type="ECO:0000256" key="3">
    <source>
        <dbReference type="ARBA" id="ARBA00022692"/>
    </source>
</evidence>
<dbReference type="GO" id="GO:0005484">
    <property type="term" value="F:SNAP receptor activity"/>
    <property type="evidence" value="ECO:0007669"/>
    <property type="project" value="InterPro"/>
</dbReference>
<dbReference type="PANTHER" id="PTHR21230:SF27">
    <property type="entry name" value="NOVEL PLANT SNARE 11"/>
    <property type="match status" value="1"/>
</dbReference>
<evidence type="ECO:0000256" key="1">
    <source>
        <dbReference type="ARBA" id="ARBA00004211"/>
    </source>
</evidence>
<dbReference type="PANTHER" id="PTHR21230">
    <property type="entry name" value="VESICLE TRANSPORT V-SNARE PROTEIN VTI1-RELATED"/>
    <property type="match status" value="1"/>
</dbReference>
<feature type="domain" description="T-SNARE coiled-coil homology" evidence="11">
    <location>
        <begin position="144"/>
        <end position="206"/>
    </location>
</feature>
<dbReference type="InterPro" id="IPR044766">
    <property type="entry name" value="NPSN/SNAP25-like_N_SNARE"/>
</dbReference>
<dbReference type="GO" id="GO:0000149">
    <property type="term" value="F:SNARE binding"/>
    <property type="evidence" value="ECO:0007669"/>
    <property type="project" value="TreeGrafter"/>
</dbReference>
<dbReference type="SUPFAM" id="SSF58038">
    <property type="entry name" value="SNARE fusion complex"/>
    <property type="match status" value="1"/>
</dbReference>
<organism evidence="12 13">
    <name type="scientific">Chara braunii</name>
    <name type="common">Braun's stonewort</name>
    <dbReference type="NCBI Taxonomy" id="69332"/>
    <lineage>
        <taxon>Eukaryota</taxon>
        <taxon>Viridiplantae</taxon>
        <taxon>Streptophyta</taxon>
        <taxon>Charophyceae</taxon>
        <taxon>Charales</taxon>
        <taxon>Characeae</taxon>
        <taxon>Chara</taxon>
    </lineage>
</organism>
<dbReference type="PROSITE" id="PS50192">
    <property type="entry name" value="T_SNARE"/>
    <property type="match status" value="1"/>
</dbReference>
<evidence type="ECO:0000313" key="13">
    <source>
        <dbReference type="Proteomes" id="UP000265515"/>
    </source>
</evidence>
<protein>
    <recommendedName>
        <fullName evidence="11">t-SNARE coiled-coil homology domain-containing protein</fullName>
    </recommendedName>
</protein>
<dbReference type="GO" id="GO:0005789">
    <property type="term" value="C:endoplasmic reticulum membrane"/>
    <property type="evidence" value="ECO:0007669"/>
    <property type="project" value="TreeGrafter"/>
</dbReference>
<dbReference type="InterPro" id="IPR000727">
    <property type="entry name" value="T_SNARE_dom"/>
</dbReference>
<gene>
    <name evidence="12" type="ORF">CBR_g50079</name>
</gene>
<keyword evidence="13" id="KW-1185">Reference proteome</keyword>
<dbReference type="GO" id="GO:0012507">
    <property type="term" value="C:ER to Golgi transport vesicle membrane"/>
    <property type="evidence" value="ECO:0007669"/>
    <property type="project" value="TreeGrafter"/>
</dbReference>
<keyword evidence="6 9" id="KW-0175">Coiled coil</keyword>
<accession>A0A388M5X6</accession>
<proteinExistence type="inferred from homology"/>
<evidence type="ECO:0000256" key="10">
    <source>
        <dbReference type="SAM" id="Phobius"/>
    </source>
</evidence>
<keyword evidence="7 10" id="KW-0472">Membrane</keyword>
<keyword evidence="4" id="KW-0653">Protein transport</keyword>
<dbReference type="GO" id="GO:0031902">
    <property type="term" value="C:late endosome membrane"/>
    <property type="evidence" value="ECO:0007669"/>
    <property type="project" value="TreeGrafter"/>
</dbReference>
<feature type="transmembrane region" description="Helical" evidence="10">
    <location>
        <begin position="216"/>
        <end position="236"/>
    </location>
</feature>
<name>A0A388M5X6_CHABU</name>
<comment type="similarity">
    <text evidence="8">Belongs to the novel plant SNARE family.</text>
</comment>
<evidence type="ECO:0000256" key="9">
    <source>
        <dbReference type="SAM" id="Coils"/>
    </source>
</evidence>
<dbReference type="GO" id="GO:0006886">
    <property type="term" value="P:intracellular protein transport"/>
    <property type="evidence" value="ECO:0007669"/>
    <property type="project" value="InterPro"/>
</dbReference>